<dbReference type="Pfam" id="PF00072">
    <property type="entry name" value="Response_reg"/>
    <property type="match status" value="1"/>
</dbReference>
<dbReference type="SMART" id="SM00448">
    <property type="entry name" value="REC"/>
    <property type="match status" value="1"/>
</dbReference>
<dbReference type="GO" id="GO:0000156">
    <property type="term" value="F:phosphorelay response regulator activity"/>
    <property type="evidence" value="ECO:0007669"/>
    <property type="project" value="TreeGrafter"/>
</dbReference>
<evidence type="ECO:0000259" key="3">
    <source>
        <dbReference type="PROSITE" id="PS50110"/>
    </source>
</evidence>
<reference evidence="4 5" key="1">
    <citation type="submission" date="2021-01" db="EMBL/GenBank/DDBJ databases">
        <title>Whole genome shotgun sequence of Catellatospora coxensis NBRC 107359.</title>
        <authorList>
            <person name="Komaki H."/>
            <person name="Tamura T."/>
        </authorList>
    </citation>
    <scope>NUCLEOTIDE SEQUENCE [LARGE SCALE GENOMIC DNA]</scope>
    <source>
        <strain evidence="4 5">NBRC 107359</strain>
    </source>
</reference>
<dbReference type="GO" id="GO:0005829">
    <property type="term" value="C:cytosol"/>
    <property type="evidence" value="ECO:0007669"/>
    <property type="project" value="TreeGrafter"/>
</dbReference>
<evidence type="ECO:0000256" key="2">
    <source>
        <dbReference type="PROSITE-ProRule" id="PRU00169"/>
    </source>
</evidence>
<dbReference type="SUPFAM" id="SSF52172">
    <property type="entry name" value="CheY-like"/>
    <property type="match status" value="1"/>
</dbReference>
<dbReference type="RefSeq" id="WP_203691672.1">
    <property type="nucleotide sequence ID" value="NZ_BAAALC010000021.1"/>
</dbReference>
<sequence>MRVLVVDDEELMAGAIAEGLRQESFAVDVAHDGAQVPAELATGSHDVLILGLPRAHGDELCRRVVAAGTGVRVLMLTVFVSEADRAAALGAGADDCLGKPFVFAELVARVRALGPRLVGTGAATGHRSP</sequence>
<dbReference type="Gene3D" id="3.40.50.2300">
    <property type="match status" value="1"/>
</dbReference>
<name>A0A8J3KXW8_9ACTN</name>
<dbReference type="InterPro" id="IPR011006">
    <property type="entry name" value="CheY-like_superfamily"/>
</dbReference>
<dbReference type="InterPro" id="IPR039420">
    <property type="entry name" value="WalR-like"/>
</dbReference>
<keyword evidence="5" id="KW-1185">Reference proteome</keyword>
<comment type="caution">
    <text evidence="2">Lacks conserved residue(s) required for the propagation of feature annotation.</text>
</comment>
<keyword evidence="1" id="KW-0238">DNA-binding</keyword>
<dbReference type="EMBL" id="BONI01000014">
    <property type="protein sequence ID" value="GIG05394.1"/>
    <property type="molecule type" value="Genomic_DNA"/>
</dbReference>
<dbReference type="GO" id="GO:0006355">
    <property type="term" value="P:regulation of DNA-templated transcription"/>
    <property type="evidence" value="ECO:0007669"/>
    <property type="project" value="TreeGrafter"/>
</dbReference>
<dbReference type="Proteomes" id="UP000630887">
    <property type="component" value="Unassembled WGS sequence"/>
</dbReference>
<accession>A0A8J3KXW8</accession>
<dbReference type="GO" id="GO:0032993">
    <property type="term" value="C:protein-DNA complex"/>
    <property type="evidence" value="ECO:0007669"/>
    <property type="project" value="TreeGrafter"/>
</dbReference>
<dbReference type="PANTHER" id="PTHR48111">
    <property type="entry name" value="REGULATOR OF RPOS"/>
    <property type="match status" value="1"/>
</dbReference>
<dbReference type="PROSITE" id="PS50110">
    <property type="entry name" value="RESPONSE_REGULATORY"/>
    <property type="match status" value="1"/>
</dbReference>
<evidence type="ECO:0000256" key="1">
    <source>
        <dbReference type="ARBA" id="ARBA00023125"/>
    </source>
</evidence>
<dbReference type="InterPro" id="IPR001789">
    <property type="entry name" value="Sig_transdc_resp-reg_receiver"/>
</dbReference>
<evidence type="ECO:0000313" key="4">
    <source>
        <dbReference type="EMBL" id="GIG05394.1"/>
    </source>
</evidence>
<proteinExistence type="predicted"/>
<evidence type="ECO:0000313" key="5">
    <source>
        <dbReference type="Proteomes" id="UP000630887"/>
    </source>
</evidence>
<dbReference type="PANTHER" id="PTHR48111:SF36">
    <property type="entry name" value="TRANSCRIPTIONAL REGULATORY PROTEIN CUTR"/>
    <property type="match status" value="1"/>
</dbReference>
<gene>
    <name evidence="4" type="ORF">Cco03nite_20940</name>
</gene>
<dbReference type="GO" id="GO:0000976">
    <property type="term" value="F:transcription cis-regulatory region binding"/>
    <property type="evidence" value="ECO:0007669"/>
    <property type="project" value="TreeGrafter"/>
</dbReference>
<feature type="domain" description="Response regulatory" evidence="3">
    <location>
        <begin position="2"/>
        <end position="114"/>
    </location>
</feature>
<protein>
    <recommendedName>
        <fullName evidence="3">Response regulatory domain-containing protein</fullName>
    </recommendedName>
</protein>
<comment type="caution">
    <text evidence="4">The sequence shown here is derived from an EMBL/GenBank/DDBJ whole genome shotgun (WGS) entry which is preliminary data.</text>
</comment>
<organism evidence="4 5">
    <name type="scientific">Catellatospora coxensis</name>
    <dbReference type="NCBI Taxonomy" id="310354"/>
    <lineage>
        <taxon>Bacteria</taxon>
        <taxon>Bacillati</taxon>
        <taxon>Actinomycetota</taxon>
        <taxon>Actinomycetes</taxon>
        <taxon>Micromonosporales</taxon>
        <taxon>Micromonosporaceae</taxon>
        <taxon>Catellatospora</taxon>
    </lineage>
</organism>
<dbReference type="AlphaFoldDB" id="A0A8J3KXW8"/>